<feature type="binding site" evidence="2">
    <location>
        <position position="178"/>
    </location>
    <ligand>
        <name>Fe cation</name>
        <dbReference type="ChEBI" id="CHEBI:24875"/>
        <label>1</label>
    </ligand>
</feature>
<feature type="binding site" evidence="2">
    <location>
        <position position="67"/>
    </location>
    <ligand>
        <name>Fe cation</name>
        <dbReference type="ChEBI" id="CHEBI:24875"/>
        <label>2</label>
    </ligand>
</feature>
<dbReference type="PANTHER" id="PTHR36303">
    <property type="entry name" value="2',3'-CYCLIC-NUCLEOTIDE 2'-PHOSPHODIESTERASE"/>
    <property type="match status" value="1"/>
</dbReference>
<dbReference type="PANTHER" id="PTHR36303:SF1">
    <property type="entry name" value="2',3'-CYCLIC-NUCLEOTIDE 2'-PHOSPHODIESTERASE"/>
    <property type="match status" value="1"/>
</dbReference>
<evidence type="ECO:0000313" key="6">
    <source>
        <dbReference type="Proteomes" id="UP000249343"/>
    </source>
</evidence>
<dbReference type="SUPFAM" id="SSF56300">
    <property type="entry name" value="Metallo-dependent phosphatases"/>
    <property type="match status" value="1"/>
</dbReference>
<reference evidence="3 5" key="2">
    <citation type="submission" date="2016-02" db="EMBL/GenBank/DDBJ databases">
        <title>A draft genome sequence of Candidatus Phytoplasma oryzae strain Mbita1, the causative agent of Napier Grass stunt disease in Kenya.</title>
        <authorList>
            <person name="Fischer A."/>
            <person name="Santa-Cruz I."/>
            <person name="Wambua L."/>
            <person name="Olds C."/>
            <person name="Midega C."/>
            <person name="Dickinson M."/>
            <person name="Kawicha P."/>
            <person name="Khan Z."/>
            <person name="Masiga D."/>
            <person name="Jores J."/>
            <person name="Bernd S."/>
        </authorList>
    </citation>
    <scope>NUCLEOTIDE SEQUENCE [LARGE SCALE GENOMIC DNA]</scope>
    <source>
        <strain evidence="3">Mbita1</strain>
    </source>
</reference>
<organism evidence="3 5">
    <name type="scientific">Candidatus Phytoplasma oryzae</name>
    <dbReference type="NCBI Taxonomy" id="203274"/>
    <lineage>
        <taxon>Bacteria</taxon>
        <taxon>Bacillati</taxon>
        <taxon>Mycoplasmatota</taxon>
        <taxon>Mollicutes</taxon>
        <taxon>Acholeplasmatales</taxon>
        <taxon>Acholeplasmataceae</taxon>
        <taxon>Candidatus Phytoplasma</taxon>
        <taxon>16SrXI (Rice yellow dwarf group)</taxon>
    </lineage>
</organism>
<dbReference type="PIRSF" id="PIRSF004789">
    <property type="entry name" value="DR1281"/>
    <property type="match status" value="1"/>
</dbReference>
<keyword evidence="6" id="KW-1185">Reference proteome</keyword>
<sequence>MNILFIGDICGIPGVDYLIEKINFLKKFYKSDVIIVNAENVSNGKGIDYNSYQNLILAGVDIITMGNHTWSNNELSSFIDYTNIIRPFNFKKKYPGKGFKIIRKNKKRILIMNILGRIFMDSHNLLCPFREVEKILQICKNQYDYSLLDFHAQATSEKMALAYHFDGKIDAILGTHTHIQTNDDRILPKQTLYISDVGMTGSLEGVIGSDKNIIINNFLNVHNKMKQKIAEGKRQLNGVFLNLGKIKKIIKIKLNE</sequence>
<proteinExistence type="predicted"/>
<dbReference type="GO" id="GO:0004113">
    <property type="term" value="F:2',3'-cyclic-nucleotide 3'-phosphodiesterase activity"/>
    <property type="evidence" value="ECO:0007669"/>
    <property type="project" value="TreeGrafter"/>
</dbReference>
<gene>
    <name evidence="3" type="ORF">AXA84_0023</name>
    <name evidence="4" type="ORF">DH96_00125</name>
</gene>
<reference evidence="4 6" key="1">
    <citation type="submission" date="2014-04" db="EMBL/GenBank/DDBJ databases">
        <title>Genome study of Napier grass stunt phytoplasma.</title>
        <authorList>
            <person name="Kawicha P."/>
            <person name="Dickinson M."/>
            <person name="Hodgetts J."/>
        </authorList>
    </citation>
    <scope>NUCLEOTIDE SEQUENCE [LARGE SCALE GENOMIC DNA]</scope>
    <source>
        <strain evidence="4 6">NGS-S10</strain>
    </source>
</reference>
<dbReference type="InterPro" id="IPR029052">
    <property type="entry name" value="Metallo-depent_PP-like"/>
</dbReference>
<dbReference type="Proteomes" id="UP000070069">
    <property type="component" value="Unassembled WGS sequence"/>
</dbReference>
<dbReference type="OrthoDB" id="9801109at2"/>
<dbReference type="Pfam" id="PF13277">
    <property type="entry name" value="YmdB"/>
    <property type="match status" value="1"/>
</dbReference>
<comment type="caution">
    <text evidence="3">The sequence shown here is derived from an EMBL/GenBank/DDBJ whole genome shotgun (WGS) entry which is preliminary data.</text>
</comment>
<dbReference type="Proteomes" id="UP000249343">
    <property type="component" value="Unassembled WGS sequence"/>
</dbReference>
<dbReference type="NCBIfam" id="TIGR00282">
    <property type="entry name" value="TIGR00282 family metallophosphoesterase"/>
    <property type="match status" value="1"/>
</dbReference>
<accession>A0A139JQZ7</accession>
<feature type="active site" description="Proton donor" evidence="1">
    <location>
        <position position="68"/>
    </location>
</feature>
<feature type="binding site" evidence="2">
    <location>
        <position position="40"/>
    </location>
    <ligand>
        <name>Fe cation</name>
        <dbReference type="ChEBI" id="CHEBI:24875"/>
        <label>1</label>
    </ligand>
</feature>
<dbReference type="EMBL" id="JHUK01000001">
    <property type="protein sequence ID" value="RAM57964.1"/>
    <property type="molecule type" value="Genomic_DNA"/>
</dbReference>
<dbReference type="EMBL" id="LTBM01000001">
    <property type="protein sequence ID" value="KXT29379.1"/>
    <property type="molecule type" value="Genomic_DNA"/>
</dbReference>
<name>A0A139JQZ7_9MOLU</name>
<feature type="binding site" evidence="2">
    <location>
        <position position="176"/>
    </location>
    <ligand>
        <name>Fe cation</name>
        <dbReference type="ChEBI" id="CHEBI:24875"/>
        <label>2</label>
    </ligand>
</feature>
<evidence type="ECO:0000313" key="4">
    <source>
        <dbReference type="EMBL" id="RAM57964.1"/>
    </source>
</evidence>
<evidence type="ECO:0000256" key="1">
    <source>
        <dbReference type="PIRSR" id="PIRSR004789-50"/>
    </source>
</evidence>
<protein>
    <submittedName>
        <fullName evidence="4">Metallophosphoesterase</fullName>
    </submittedName>
    <submittedName>
        <fullName evidence="3">YmdB-like family protein</fullName>
    </submittedName>
</protein>
<keyword evidence="2" id="KW-0479">Metal-binding</keyword>
<feature type="binding site" evidence="2">
    <location>
        <position position="39"/>
    </location>
    <ligand>
        <name>Fe cation</name>
        <dbReference type="ChEBI" id="CHEBI:24875"/>
        <label>1</label>
    </ligand>
</feature>
<dbReference type="GO" id="GO:0046872">
    <property type="term" value="F:metal ion binding"/>
    <property type="evidence" value="ECO:0007669"/>
    <property type="project" value="UniProtKB-KW"/>
</dbReference>
<feature type="binding site" evidence="2">
    <location>
        <position position="151"/>
    </location>
    <ligand>
        <name>Fe cation</name>
        <dbReference type="ChEBI" id="CHEBI:24875"/>
        <label>2</label>
    </ligand>
</feature>
<dbReference type="Gene3D" id="3.60.21.10">
    <property type="match status" value="1"/>
</dbReference>
<dbReference type="PATRIC" id="fig|203274.3.peg.23"/>
<evidence type="ECO:0000313" key="3">
    <source>
        <dbReference type="EMBL" id="KXT29379.1"/>
    </source>
</evidence>
<dbReference type="InterPro" id="IPR005235">
    <property type="entry name" value="YmdB-like"/>
</dbReference>
<dbReference type="RefSeq" id="WP_066539761.1">
    <property type="nucleotide sequence ID" value="NZ_JHUK01000001.1"/>
</dbReference>
<evidence type="ECO:0000313" key="5">
    <source>
        <dbReference type="Proteomes" id="UP000070069"/>
    </source>
</evidence>
<evidence type="ECO:0000256" key="2">
    <source>
        <dbReference type="PIRSR" id="PIRSR004789-51"/>
    </source>
</evidence>
<feature type="binding site" evidence="2">
    <location>
        <position position="39"/>
    </location>
    <ligand>
        <name>Fe cation</name>
        <dbReference type="ChEBI" id="CHEBI:24875"/>
        <label>2</label>
    </ligand>
</feature>
<feature type="binding site" evidence="2">
    <location>
        <position position="8"/>
    </location>
    <ligand>
        <name>Fe cation</name>
        <dbReference type="ChEBI" id="CHEBI:24875"/>
        <label>1</label>
    </ligand>
</feature>
<dbReference type="AlphaFoldDB" id="A0A139JQZ7"/>